<gene>
    <name evidence="2" type="ORF">GCM10007170_30640</name>
</gene>
<dbReference type="EMBL" id="BMFW01000016">
    <property type="protein sequence ID" value="GGH98335.1"/>
    <property type="molecule type" value="Genomic_DNA"/>
</dbReference>
<keyword evidence="2" id="KW-0378">Hydrolase</keyword>
<evidence type="ECO:0000313" key="2">
    <source>
        <dbReference type="EMBL" id="GGH98335.1"/>
    </source>
</evidence>
<dbReference type="InterPro" id="IPR029058">
    <property type="entry name" value="AB_hydrolase_fold"/>
</dbReference>
<dbReference type="SUPFAM" id="SSF53474">
    <property type="entry name" value="alpha/beta-Hydrolases"/>
    <property type="match status" value="1"/>
</dbReference>
<dbReference type="PANTHER" id="PTHR46623:SF10">
    <property type="entry name" value="CARBOXYMETHYLENEBUTENOLIDASE HOMOLOG"/>
    <property type="match status" value="1"/>
</dbReference>
<dbReference type="GO" id="GO:0016787">
    <property type="term" value="F:hydrolase activity"/>
    <property type="evidence" value="ECO:0007669"/>
    <property type="project" value="UniProtKB-KW"/>
</dbReference>
<evidence type="ECO:0000313" key="3">
    <source>
        <dbReference type="Proteomes" id="UP000643279"/>
    </source>
</evidence>
<name>A0ABQ2AYK5_9MICC</name>
<evidence type="ECO:0000259" key="1">
    <source>
        <dbReference type="Pfam" id="PF01738"/>
    </source>
</evidence>
<dbReference type="PANTHER" id="PTHR46623">
    <property type="entry name" value="CARBOXYMETHYLENEBUTENOLIDASE-RELATED"/>
    <property type="match status" value="1"/>
</dbReference>
<keyword evidence="3" id="KW-1185">Reference proteome</keyword>
<comment type="caution">
    <text evidence="2">The sequence shown here is derived from an EMBL/GenBank/DDBJ whole genome shotgun (WGS) entry which is preliminary data.</text>
</comment>
<dbReference type="InterPro" id="IPR002925">
    <property type="entry name" value="Dienelactn_hydro"/>
</dbReference>
<feature type="domain" description="Dienelactone hydrolase" evidence="1">
    <location>
        <begin position="16"/>
        <end position="246"/>
    </location>
</feature>
<dbReference type="Pfam" id="PF01738">
    <property type="entry name" value="DLH"/>
    <property type="match status" value="1"/>
</dbReference>
<dbReference type="RefSeq" id="WP_188572440.1">
    <property type="nucleotide sequence ID" value="NZ_BMFW01000016.1"/>
</dbReference>
<reference evidence="3" key="1">
    <citation type="journal article" date="2019" name="Int. J. Syst. Evol. Microbiol.">
        <title>The Global Catalogue of Microorganisms (GCM) 10K type strain sequencing project: providing services to taxonomists for standard genome sequencing and annotation.</title>
        <authorList>
            <consortium name="The Broad Institute Genomics Platform"/>
            <consortium name="The Broad Institute Genome Sequencing Center for Infectious Disease"/>
            <person name="Wu L."/>
            <person name="Ma J."/>
        </authorList>
    </citation>
    <scope>NUCLEOTIDE SEQUENCE [LARGE SCALE GENOMIC DNA]</scope>
    <source>
        <strain evidence="3">CGMCC 1.12778</strain>
    </source>
</reference>
<accession>A0ABQ2AYK5</accession>
<dbReference type="Gene3D" id="3.40.50.1820">
    <property type="entry name" value="alpha/beta hydrolase"/>
    <property type="match status" value="1"/>
</dbReference>
<dbReference type="InterPro" id="IPR051049">
    <property type="entry name" value="Dienelactone_hydrolase-like"/>
</dbReference>
<dbReference type="Proteomes" id="UP000643279">
    <property type="component" value="Unassembled WGS sequence"/>
</dbReference>
<sequence length="252" mass="26388">MPIQSIDIPAAEGTAEALVARPSTGTGPFPGVIFYMDAFGLRPRIEEMAQRIADWGYVVLAPNVFYREGTAAELAPESDMTTQEGREAVGTAAFPRVGRLTSQKALPDIDAWVSALAALDGVAPGPIGTTGYCMGARLAVRTATSHPDVVAACGGFHAGGLATDEPDSPHLGLKDARARFVFGHADNDRSMAPDAVARLGEALNDAGLEASNEIFAGAPHGYTMADTSAFHPEATERHFQELRALLDGALKA</sequence>
<organism evidence="2 3">
    <name type="scientific">Arthrobacter liuii</name>
    <dbReference type="NCBI Taxonomy" id="1476996"/>
    <lineage>
        <taxon>Bacteria</taxon>
        <taxon>Bacillati</taxon>
        <taxon>Actinomycetota</taxon>
        <taxon>Actinomycetes</taxon>
        <taxon>Micrococcales</taxon>
        <taxon>Micrococcaceae</taxon>
        <taxon>Arthrobacter</taxon>
    </lineage>
</organism>
<proteinExistence type="predicted"/>
<protein>
    <submittedName>
        <fullName evidence="2">Hydrolase</fullName>
    </submittedName>
</protein>